<feature type="signal peptide" evidence="6">
    <location>
        <begin position="1"/>
        <end position="32"/>
    </location>
</feature>
<evidence type="ECO:0000256" key="1">
    <source>
        <dbReference type="ARBA" id="ARBA00004196"/>
    </source>
</evidence>
<evidence type="ECO:0000313" key="9">
    <source>
        <dbReference type="Proteomes" id="UP000239485"/>
    </source>
</evidence>
<evidence type="ECO:0000313" key="8">
    <source>
        <dbReference type="EMBL" id="PPK94182.1"/>
    </source>
</evidence>
<dbReference type="GO" id="GO:0042597">
    <property type="term" value="C:periplasmic space"/>
    <property type="evidence" value="ECO:0007669"/>
    <property type="project" value="InterPro"/>
</dbReference>
<dbReference type="InterPro" id="IPR014755">
    <property type="entry name" value="Cu-Rt/internalin_Ig-like"/>
</dbReference>
<evidence type="ECO:0000259" key="7">
    <source>
        <dbReference type="Pfam" id="PF04234"/>
    </source>
</evidence>
<dbReference type="RefSeq" id="WP_104433135.1">
    <property type="nucleotide sequence ID" value="NZ_PTJD01000008.1"/>
</dbReference>
<feature type="region of interest" description="Disordered" evidence="5">
    <location>
        <begin position="129"/>
        <end position="174"/>
    </location>
</feature>
<evidence type="ECO:0000256" key="2">
    <source>
        <dbReference type="ARBA" id="ARBA00022723"/>
    </source>
</evidence>
<feature type="chain" id="PRO_5015627276" description="CopC domain-containing protein" evidence="6">
    <location>
        <begin position="33"/>
        <end position="204"/>
    </location>
</feature>
<evidence type="ECO:0000256" key="6">
    <source>
        <dbReference type="SAM" id="SignalP"/>
    </source>
</evidence>
<proteinExistence type="predicted"/>
<protein>
    <recommendedName>
        <fullName evidence="7">CopC domain-containing protein</fullName>
    </recommendedName>
</protein>
<dbReference type="PANTHER" id="PTHR34820">
    <property type="entry name" value="INNER MEMBRANE PROTEIN YEBZ"/>
    <property type="match status" value="1"/>
</dbReference>
<evidence type="ECO:0000256" key="5">
    <source>
        <dbReference type="SAM" id="MobiDB-lite"/>
    </source>
</evidence>
<accession>A0A2S6IIY2</accession>
<dbReference type="Gene3D" id="2.60.40.1220">
    <property type="match status" value="1"/>
</dbReference>
<name>A0A2S6IIY2_9ACTN</name>
<keyword evidence="2" id="KW-0479">Metal-binding</keyword>
<evidence type="ECO:0000256" key="3">
    <source>
        <dbReference type="ARBA" id="ARBA00022729"/>
    </source>
</evidence>
<gene>
    <name evidence="8" type="ORF">CLV92_10881</name>
</gene>
<organism evidence="8 9">
    <name type="scientific">Kineococcus xinjiangensis</name>
    <dbReference type="NCBI Taxonomy" id="512762"/>
    <lineage>
        <taxon>Bacteria</taxon>
        <taxon>Bacillati</taxon>
        <taxon>Actinomycetota</taxon>
        <taxon>Actinomycetes</taxon>
        <taxon>Kineosporiales</taxon>
        <taxon>Kineosporiaceae</taxon>
        <taxon>Kineococcus</taxon>
    </lineage>
</organism>
<dbReference type="InterPro" id="IPR014756">
    <property type="entry name" value="Ig_E-set"/>
</dbReference>
<dbReference type="SUPFAM" id="SSF81296">
    <property type="entry name" value="E set domains"/>
    <property type="match status" value="1"/>
</dbReference>
<dbReference type="Pfam" id="PF04234">
    <property type="entry name" value="CopC"/>
    <property type="match status" value="1"/>
</dbReference>
<dbReference type="EMBL" id="PTJD01000008">
    <property type="protein sequence ID" value="PPK94182.1"/>
    <property type="molecule type" value="Genomic_DNA"/>
</dbReference>
<dbReference type="GO" id="GO:0006825">
    <property type="term" value="P:copper ion transport"/>
    <property type="evidence" value="ECO:0007669"/>
    <property type="project" value="InterPro"/>
</dbReference>
<keyword evidence="3 6" id="KW-0732">Signal</keyword>
<dbReference type="AlphaFoldDB" id="A0A2S6IIY2"/>
<dbReference type="GO" id="GO:0005886">
    <property type="term" value="C:plasma membrane"/>
    <property type="evidence" value="ECO:0007669"/>
    <property type="project" value="TreeGrafter"/>
</dbReference>
<comment type="subcellular location">
    <subcellularLocation>
        <location evidence="1">Cell envelope</location>
    </subcellularLocation>
</comment>
<dbReference type="InterPro" id="IPR032694">
    <property type="entry name" value="CopC/D"/>
</dbReference>
<feature type="compositionally biased region" description="Low complexity" evidence="5">
    <location>
        <begin position="129"/>
        <end position="156"/>
    </location>
</feature>
<comment type="caution">
    <text evidence="8">The sequence shown here is derived from an EMBL/GenBank/DDBJ whole genome shotgun (WGS) entry which is preliminary data.</text>
</comment>
<dbReference type="OrthoDB" id="5242236at2"/>
<sequence length="204" mass="19996">MSSCMAPRVPSLLLAGAGGLLAVVLAAAPAAAHDRLLSSDPADGARLPAAPARVELAFSDDVLALSPRVRVQDQAGATVAEPEPVVEGDRVTAALPAGLAPGTYAVQWRVVSGDGHPIEGSFSFGVEGATAPAEATPTAEPEATAEPQATAGQEADGGPRGAEPEDGPGGAPLLVVGGIAALLGGGAAVLAKRHRDPNGPPGQH</sequence>
<keyword evidence="9" id="KW-1185">Reference proteome</keyword>
<dbReference type="GO" id="GO:0046688">
    <property type="term" value="P:response to copper ion"/>
    <property type="evidence" value="ECO:0007669"/>
    <property type="project" value="InterPro"/>
</dbReference>
<keyword evidence="4" id="KW-0186">Copper</keyword>
<feature type="domain" description="CopC" evidence="7">
    <location>
        <begin position="33"/>
        <end position="126"/>
    </location>
</feature>
<reference evidence="8 9" key="1">
    <citation type="submission" date="2018-02" db="EMBL/GenBank/DDBJ databases">
        <title>Genomic Encyclopedia of Archaeal and Bacterial Type Strains, Phase II (KMG-II): from individual species to whole genera.</title>
        <authorList>
            <person name="Goeker M."/>
        </authorList>
    </citation>
    <scope>NUCLEOTIDE SEQUENCE [LARGE SCALE GENOMIC DNA]</scope>
    <source>
        <strain evidence="8 9">DSM 22857</strain>
    </source>
</reference>
<dbReference type="Proteomes" id="UP000239485">
    <property type="component" value="Unassembled WGS sequence"/>
</dbReference>
<evidence type="ECO:0000256" key="4">
    <source>
        <dbReference type="ARBA" id="ARBA00023008"/>
    </source>
</evidence>
<dbReference type="GO" id="GO:0005507">
    <property type="term" value="F:copper ion binding"/>
    <property type="evidence" value="ECO:0007669"/>
    <property type="project" value="InterPro"/>
</dbReference>
<dbReference type="GO" id="GO:0030313">
    <property type="term" value="C:cell envelope"/>
    <property type="evidence" value="ECO:0007669"/>
    <property type="project" value="UniProtKB-SubCell"/>
</dbReference>
<dbReference type="InterPro" id="IPR007348">
    <property type="entry name" value="CopC_dom"/>
</dbReference>
<dbReference type="PANTHER" id="PTHR34820:SF4">
    <property type="entry name" value="INNER MEMBRANE PROTEIN YEBZ"/>
    <property type="match status" value="1"/>
</dbReference>